<dbReference type="RefSeq" id="WP_344929216.1">
    <property type="nucleotide sequence ID" value="NZ_BAABCW010000015.1"/>
</dbReference>
<gene>
    <name evidence="1" type="ORF">GCM10022393_32390</name>
</gene>
<proteinExistence type="predicted"/>
<reference evidence="2" key="1">
    <citation type="journal article" date="2019" name="Int. J. Syst. Evol. Microbiol.">
        <title>The Global Catalogue of Microorganisms (GCM) 10K type strain sequencing project: providing services to taxonomists for standard genome sequencing and annotation.</title>
        <authorList>
            <consortium name="The Broad Institute Genomics Platform"/>
            <consortium name="The Broad Institute Genome Sequencing Center for Infectious Disease"/>
            <person name="Wu L."/>
            <person name="Ma J."/>
        </authorList>
    </citation>
    <scope>NUCLEOTIDE SEQUENCE [LARGE SCALE GENOMIC DNA]</scope>
    <source>
        <strain evidence="2">JCM 17106</strain>
    </source>
</reference>
<protein>
    <recommendedName>
        <fullName evidence="3">DUF1853 family protein</fullName>
    </recommendedName>
</protein>
<accession>A0ABP6UP07</accession>
<sequence length="278" mass="33415">MNTSNLRKQYIGFLKTHSLWIDKAPFSNFLFDFEIDANAKPIPKIIQINIPDNEVLGKRIEHFFEYYINSVHHYKILLKNKQIFKDKITIGEIDFIIEDHTQQLLIHVELVYKFYLYDPDASAIELQKWVGPNRKDRFIDKIEKLNKKQLPLLHRPETEAVLQKIKIDTKNILQQICFLGNLFVPQSYKGKMLPFINNKCIVGFWIHWQEFIPEDYENALFFIPNKQDWMVDPESNDIWYSFFIITEKIKNNMLQKKATLLWMKSSETLFSKFFIVWW</sequence>
<organism evidence="1 2">
    <name type="scientific">Aquimarina addita</name>
    <dbReference type="NCBI Taxonomy" id="870485"/>
    <lineage>
        <taxon>Bacteria</taxon>
        <taxon>Pseudomonadati</taxon>
        <taxon>Bacteroidota</taxon>
        <taxon>Flavobacteriia</taxon>
        <taxon>Flavobacteriales</taxon>
        <taxon>Flavobacteriaceae</taxon>
        <taxon>Aquimarina</taxon>
    </lineage>
</organism>
<keyword evidence="2" id="KW-1185">Reference proteome</keyword>
<evidence type="ECO:0000313" key="2">
    <source>
        <dbReference type="Proteomes" id="UP001500459"/>
    </source>
</evidence>
<dbReference type="EMBL" id="BAABCW010000015">
    <property type="protein sequence ID" value="GAA3515920.1"/>
    <property type="molecule type" value="Genomic_DNA"/>
</dbReference>
<dbReference type="InterPro" id="IPR015003">
    <property type="entry name" value="DUF1853"/>
</dbReference>
<dbReference type="Proteomes" id="UP001500459">
    <property type="component" value="Unassembled WGS sequence"/>
</dbReference>
<comment type="caution">
    <text evidence="1">The sequence shown here is derived from an EMBL/GenBank/DDBJ whole genome shotgun (WGS) entry which is preliminary data.</text>
</comment>
<evidence type="ECO:0008006" key="3">
    <source>
        <dbReference type="Google" id="ProtNLM"/>
    </source>
</evidence>
<name>A0ABP6UP07_9FLAO</name>
<evidence type="ECO:0000313" key="1">
    <source>
        <dbReference type="EMBL" id="GAA3515920.1"/>
    </source>
</evidence>
<dbReference type="Pfam" id="PF08907">
    <property type="entry name" value="DUF1853"/>
    <property type="match status" value="1"/>
</dbReference>